<dbReference type="Gene3D" id="3.30.890.10">
    <property type="entry name" value="Methyl-cpg-binding Protein 2, Chain A"/>
    <property type="match status" value="1"/>
</dbReference>
<name>A0ABQ7TGR5_PHRPL</name>
<dbReference type="Pfam" id="PF01429">
    <property type="entry name" value="MBD"/>
    <property type="match status" value="1"/>
</dbReference>
<feature type="compositionally biased region" description="Basic residues" evidence="6">
    <location>
        <begin position="88"/>
        <end position="101"/>
    </location>
</feature>
<evidence type="ECO:0000256" key="3">
    <source>
        <dbReference type="ARBA" id="ARBA00023125"/>
    </source>
</evidence>
<dbReference type="SMART" id="SM00391">
    <property type="entry name" value="MBD"/>
    <property type="match status" value="1"/>
</dbReference>
<gene>
    <name evidence="8" type="ORF">JD844_010610</name>
</gene>
<dbReference type="CDD" id="cd01396">
    <property type="entry name" value="MeCP2_MBD"/>
    <property type="match status" value="1"/>
</dbReference>
<feature type="region of interest" description="Disordered" evidence="6">
    <location>
        <begin position="19"/>
        <end position="40"/>
    </location>
</feature>
<reference evidence="8 9" key="1">
    <citation type="journal article" date="2022" name="Gigascience">
        <title>A chromosome-level genome assembly and annotation of the desert horned lizard, Phrynosoma platyrhinos, provides insight into chromosomal rearrangements among reptiles.</title>
        <authorList>
            <person name="Koochekian N."/>
            <person name="Ascanio A."/>
            <person name="Farleigh K."/>
            <person name="Card D.C."/>
            <person name="Schield D.R."/>
            <person name="Castoe T.A."/>
            <person name="Jezkova T."/>
        </authorList>
    </citation>
    <scope>NUCLEOTIDE SEQUENCE [LARGE SCALE GENOMIC DNA]</scope>
    <source>
        <strain evidence="8">NK-2021</strain>
    </source>
</reference>
<dbReference type="InterPro" id="IPR001739">
    <property type="entry name" value="Methyl_CpG_DNA-bd"/>
</dbReference>
<feature type="compositionally biased region" description="Basic and acidic residues" evidence="6">
    <location>
        <begin position="161"/>
        <end position="171"/>
    </location>
</feature>
<dbReference type="PANTHER" id="PTHR12396">
    <property type="entry name" value="METHYL-CPG BINDING PROTEIN, MBD"/>
    <property type="match status" value="1"/>
</dbReference>
<dbReference type="EMBL" id="JAIPUX010000439">
    <property type="protein sequence ID" value="KAH0628945.1"/>
    <property type="molecule type" value="Genomic_DNA"/>
</dbReference>
<evidence type="ECO:0000256" key="5">
    <source>
        <dbReference type="ARBA" id="ARBA00023242"/>
    </source>
</evidence>
<protein>
    <recommendedName>
        <fullName evidence="7">MBD domain-containing protein</fullName>
    </recommendedName>
</protein>
<feature type="region of interest" description="Disordered" evidence="6">
    <location>
        <begin position="70"/>
        <end position="198"/>
    </location>
</feature>
<feature type="compositionally biased region" description="Basic and acidic residues" evidence="6">
    <location>
        <begin position="121"/>
        <end position="153"/>
    </location>
</feature>
<keyword evidence="4" id="KW-0804">Transcription</keyword>
<feature type="domain" description="MBD" evidence="7">
    <location>
        <begin position="1"/>
        <end position="69"/>
    </location>
</feature>
<evidence type="ECO:0000256" key="6">
    <source>
        <dbReference type="SAM" id="MobiDB-lite"/>
    </source>
</evidence>
<evidence type="ECO:0000313" key="9">
    <source>
        <dbReference type="Proteomes" id="UP000826234"/>
    </source>
</evidence>
<comment type="caution">
    <text evidence="8">The sequence shown here is derived from an EMBL/GenBank/DDBJ whole genome shotgun (WGS) entry which is preliminary data.</text>
</comment>
<evidence type="ECO:0000256" key="2">
    <source>
        <dbReference type="ARBA" id="ARBA00023015"/>
    </source>
</evidence>
<keyword evidence="9" id="KW-1185">Reference proteome</keyword>
<keyword evidence="3" id="KW-0238">DNA-binding</keyword>
<keyword evidence="2" id="KW-0805">Transcription regulation</keyword>
<dbReference type="Proteomes" id="UP000826234">
    <property type="component" value="Unassembled WGS sequence"/>
</dbReference>
<accession>A0ABQ7TGR5</accession>
<keyword evidence="5" id="KW-0539">Nucleus</keyword>
<organism evidence="8 9">
    <name type="scientific">Phrynosoma platyrhinos</name>
    <name type="common">Desert horned lizard</name>
    <dbReference type="NCBI Taxonomy" id="52577"/>
    <lineage>
        <taxon>Eukaryota</taxon>
        <taxon>Metazoa</taxon>
        <taxon>Chordata</taxon>
        <taxon>Craniata</taxon>
        <taxon>Vertebrata</taxon>
        <taxon>Euteleostomi</taxon>
        <taxon>Lepidosauria</taxon>
        <taxon>Squamata</taxon>
        <taxon>Bifurcata</taxon>
        <taxon>Unidentata</taxon>
        <taxon>Episquamata</taxon>
        <taxon>Toxicofera</taxon>
        <taxon>Iguania</taxon>
        <taxon>Phrynosomatidae</taxon>
        <taxon>Phrynosomatinae</taxon>
        <taxon>Phrynosoma</taxon>
    </lineage>
</organism>
<dbReference type="PROSITE" id="PS50982">
    <property type="entry name" value="MBD"/>
    <property type="match status" value="1"/>
</dbReference>
<evidence type="ECO:0000259" key="7">
    <source>
        <dbReference type="PROSITE" id="PS50982"/>
    </source>
</evidence>
<dbReference type="InterPro" id="IPR016177">
    <property type="entry name" value="DNA-bd_dom_sf"/>
</dbReference>
<evidence type="ECO:0000313" key="8">
    <source>
        <dbReference type="EMBL" id="KAH0628945.1"/>
    </source>
</evidence>
<evidence type="ECO:0000256" key="1">
    <source>
        <dbReference type="ARBA" id="ARBA00004123"/>
    </source>
</evidence>
<comment type="subcellular location">
    <subcellularLocation>
        <location evidence="1">Nucleus</location>
    </subcellularLocation>
</comment>
<proteinExistence type="predicted"/>
<evidence type="ECO:0000256" key="4">
    <source>
        <dbReference type="ARBA" id="ARBA00023163"/>
    </source>
</evidence>
<dbReference type="SUPFAM" id="SSF54171">
    <property type="entry name" value="DNA-binding domain"/>
    <property type="match status" value="1"/>
</dbReference>
<dbReference type="PANTHER" id="PTHR12396:SF57">
    <property type="entry name" value="METHYL-CPG-BINDING DOMAIN PROTEIN 1"/>
    <property type="match status" value="1"/>
</dbReference>
<sequence length="198" mass="22256">MTEGWVDCPSLGPGWQRREVFRKSGAKPKQSDTYYKSPRGEKIRSRVELIRLFGCSRDLTDFDFKKGIFVDPCAEPASPPLRPPAGRGHQKVKKNSKRHLPSQKAATPSPKKPPDLQVFEKPPDPECPDQKPLKMELDLPKEPPADIPTEKQDLPASVHQPEPKPQDEQHQNHTPPVLAPEKLEDGTLQETNPEETIA</sequence>